<dbReference type="PANTHER" id="PTHR31719:SF193">
    <property type="entry name" value="NAC DOMAIN-CONTAINING PROTEIN"/>
    <property type="match status" value="1"/>
</dbReference>
<evidence type="ECO:0000256" key="4">
    <source>
        <dbReference type="ARBA" id="ARBA00023242"/>
    </source>
</evidence>
<dbReference type="AlphaFoldDB" id="A0A7N2KSM5"/>
<evidence type="ECO:0000259" key="8">
    <source>
        <dbReference type="PROSITE" id="PS51005"/>
    </source>
</evidence>
<feature type="compositionally biased region" description="Polar residues" evidence="6">
    <location>
        <begin position="217"/>
        <end position="238"/>
    </location>
</feature>
<keyword evidence="7" id="KW-1133">Transmembrane helix</keyword>
<evidence type="ECO:0000256" key="5">
    <source>
        <dbReference type="SAM" id="Coils"/>
    </source>
</evidence>
<keyword evidence="5" id="KW-0175">Coiled coil</keyword>
<dbReference type="GO" id="GO:0003677">
    <property type="term" value="F:DNA binding"/>
    <property type="evidence" value="ECO:0007669"/>
    <property type="project" value="UniProtKB-KW"/>
</dbReference>
<reference evidence="10" key="1">
    <citation type="journal article" date="2016" name="G3 (Bethesda)">
        <title>First Draft Assembly and Annotation of the Genome of a California Endemic Oak Quercus lobata Nee (Fagaceae).</title>
        <authorList>
            <person name="Sork V.L."/>
            <person name="Fitz-Gibbon S.T."/>
            <person name="Puiu D."/>
            <person name="Crepeau M."/>
            <person name="Gugger P.F."/>
            <person name="Sherman R."/>
            <person name="Stevens K."/>
            <person name="Langley C.H."/>
            <person name="Pellegrini M."/>
            <person name="Salzberg S.L."/>
        </authorList>
    </citation>
    <scope>NUCLEOTIDE SEQUENCE [LARGE SCALE GENOMIC DNA]</scope>
    <source>
        <strain evidence="10">cv. SW786</strain>
    </source>
</reference>
<feature type="transmembrane region" description="Helical" evidence="7">
    <location>
        <begin position="35"/>
        <end position="54"/>
    </location>
</feature>
<keyword evidence="4" id="KW-0539">Nucleus</keyword>
<dbReference type="GO" id="GO:0006355">
    <property type="term" value="P:regulation of DNA-templated transcription"/>
    <property type="evidence" value="ECO:0007669"/>
    <property type="project" value="InterPro"/>
</dbReference>
<gene>
    <name evidence="9" type="primary">LOC115958551</name>
</gene>
<reference evidence="9" key="2">
    <citation type="submission" date="2021-01" db="UniProtKB">
        <authorList>
            <consortium name="EnsemblPlants"/>
        </authorList>
    </citation>
    <scope>IDENTIFICATION</scope>
</reference>
<accession>A0A7N2KSM5</accession>
<evidence type="ECO:0000313" key="9">
    <source>
        <dbReference type="EnsemblPlants" id="QL02p008501:mrna"/>
    </source>
</evidence>
<dbReference type="InterPro" id="IPR036093">
    <property type="entry name" value="NAC_dom_sf"/>
</dbReference>
<keyword evidence="10" id="KW-1185">Reference proteome</keyword>
<dbReference type="Gene3D" id="2.170.150.80">
    <property type="entry name" value="NAC domain"/>
    <property type="match status" value="1"/>
</dbReference>
<dbReference type="KEGG" id="qlo:115958551"/>
<sequence length="656" mass="74432">MDISKELERLVKQKEELSAVIQKIDMRLNNLQSSAFALANYYVVFQGVILTIICNGAKNLKPSDRWFLFTISILAVLLNLSALIKAGIKYIENKGNYKLINEDARYFFTSRDRKYPKGSRPNRSAGDGSWKPTGIPIRIGQFDEYTGWRRSLDYYEGPQKGEKSKRTKWKMIEYIVKIEANALPNNTSVGNGMQLDKWVLCKVYEKVTGKKDEDDNNTQNTQSDQRNSSTSPSVSNHDSSPRIIPNSLDVHRNQLEATTSTTLNHTHVYHKPPQIQRSNPFLGSTCNFFNQSNYNMIDSSPKVVPNSLDVHGNHLQATTSTTLNHTHAYYEPPLGSTCNFSNQSNYNMIDFLPRVVPNSLDVHKNHLQATTSTTLNHTHAYYEPPLESTCNFSNQSNYNMIDSSLRVVPNSLDVHGNHLQATTSTTLNHTHAYYEPPLGSTCNFSNQSNYNMIDSSPRVVPNSLDVHKNHLEATTSTTLNHAHVYYEPFQTQHFNSFWGSTNNFPNQSPVNYNMKMTTLNHTAMSSSSKQPTHVREDDPLLEVHEINTLGSMQEQQDDLSKMTPMATSSHKLPTHARENEPLLPEVHEDGTFGSKQKQQDYLPETGDIINDWVLSDSDFDTINLDSSDWLFSDSDFDMIDLDFSDILDEDNHKPNT</sequence>
<dbReference type="Gramene" id="QL02p008501:mrna">
    <property type="protein sequence ID" value="QL02p008501:mrna"/>
    <property type="gene ID" value="QL02p008501"/>
</dbReference>
<evidence type="ECO:0000256" key="6">
    <source>
        <dbReference type="SAM" id="MobiDB-lite"/>
    </source>
</evidence>
<dbReference type="Pfam" id="PF02365">
    <property type="entry name" value="NAM"/>
    <property type="match status" value="1"/>
</dbReference>
<evidence type="ECO:0000256" key="7">
    <source>
        <dbReference type="SAM" id="Phobius"/>
    </source>
</evidence>
<keyword evidence="1" id="KW-0805">Transcription regulation</keyword>
<dbReference type="OrthoDB" id="10356642at2759"/>
<feature type="region of interest" description="Disordered" evidence="6">
    <location>
        <begin position="210"/>
        <end position="245"/>
    </location>
</feature>
<keyword evidence="7" id="KW-0472">Membrane</keyword>
<evidence type="ECO:0000256" key="1">
    <source>
        <dbReference type="ARBA" id="ARBA00023015"/>
    </source>
</evidence>
<keyword evidence="3" id="KW-0804">Transcription</keyword>
<feature type="coiled-coil region" evidence="5">
    <location>
        <begin position="7"/>
        <end position="34"/>
    </location>
</feature>
<feature type="domain" description="NAC" evidence="8">
    <location>
        <begin position="54"/>
        <end position="206"/>
    </location>
</feature>
<dbReference type="InParanoid" id="A0A7N2KSM5"/>
<dbReference type="Proteomes" id="UP000594261">
    <property type="component" value="Chromosome 2"/>
</dbReference>
<dbReference type="PANTHER" id="PTHR31719">
    <property type="entry name" value="NAC TRANSCRIPTION FACTOR 56"/>
    <property type="match status" value="1"/>
</dbReference>
<evidence type="ECO:0000256" key="3">
    <source>
        <dbReference type="ARBA" id="ARBA00023163"/>
    </source>
</evidence>
<dbReference type="SUPFAM" id="SSF101941">
    <property type="entry name" value="NAC domain"/>
    <property type="match status" value="1"/>
</dbReference>
<dbReference type="RefSeq" id="XP_030932837.1">
    <property type="nucleotide sequence ID" value="XM_031076977.1"/>
</dbReference>
<proteinExistence type="predicted"/>
<organism evidence="9 10">
    <name type="scientific">Quercus lobata</name>
    <name type="common">Valley oak</name>
    <dbReference type="NCBI Taxonomy" id="97700"/>
    <lineage>
        <taxon>Eukaryota</taxon>
        <taxon>Viridiplantae</taxon>
        <taxon>Streptophyta</taxon>
        <taxon>Embryophyta</taxon>
        <taxon>Tracheophyta</taxon>
        <taxon>Spermatophyta</taxon>
        <taxon>Magnoliopsida</taxon>
        <taxon>eudicotyledons</taxon>
        <taxon>Gunneridae</taxon>
        <taxon>Pentapetalae</taxon>
        <taxon>rosids</taxon>
        <taxon>fabids</taxon>
        <taxon>Fagales</taxon>
        <taxon>Fagaceae</taxon>
        <taxon>Quercus</taxon>
    </lineage>
</organism>
<keyword evidence="2" id="KW-0238">DNA-binding</keyword>
<feature type="transmembrane region" description="Helical" evidence="7">
    <location>
        <begin position="66"/>
        <end position="84"/>
    </location>
</feature>
<keyword evidence="7" id="KW-0812">Transmembrane</keyword>
<dbReference type="PROSITE" id="PS51005">
    <property type="entry name" value="NAC"/>
    <property type="match status" value="1"/>
</dbReference>
<dbReference type="EnsemblPlants" id="QL02p008501:mrna">
    <property type="protein sequence ID" value="QL02p008501:mrna"/>
    <property type="gene ID" value="QL02p008501"/>
</dbReference>
<name>A0A7N2KSM5_QUELO</name>
<dbReference type="GeneID" id="115958551"/>
<protein>
    <recommendedName>
        <fullName evidence="8">NAC domain-containing protein</fullName>
    </recommendedName>
</protein>
<dbReference type="InterPro" id="IPR003441">
    <property type="entry name" value="NAC-dom"/>
</dbReference>
<evidence type="ECO:0000313" key="10">
    <source>
        <dbReference type="Proteomes" id="UP000594261"/>
    </source>
</evidence>
<evidence type="ECO:0000256" key="2">
    <source>
        <dbReference type="ARBA" id="ARBA00023125"/>
    </source>
</evidence>